<accession>A0A7M7MBE2</accession>
<keyword evidence="6" id="KW-0677">Repeat</keyword>
<feature type="region of interest" description="Disordered" evidence="7">
    <location>
        <begin position="630"/>
        <end position="650"/>
    </location>
</feature>
<dbReference type="AlphaFoldDB" id="A0A7M7MBE2"/>
<dbReference type="Pfam" id="PF15904">
    <property type="entry name" value="LIP1"/>
    <property type="match status" value="1"/>
</dbReference>
<feature type="region of interest" description="Disordered" evidence="7">
    <location>
        <begin position="372"/>
        <end position="394"/>
    </location>
</feature>
<evidence type="ECO:0000256" key="1">
    <source>
        <dbReference type="ARBA" id="ARBA00004496"/>
    </source>
</evidence>
<reference evidence="10" key="1">
    <citation type="submission" date="2021-01" db="UniProtKB">
        <authorList>
            <consortium name="EnsemblMetazoa"/>
        </authorList>
    </citation>
    <scope>IDENTIFICATION</scope>
</reference>
<dbReference type="SMART" id="SM00369">
    <property type="entry name" value="LRR_TYP"/>
    <property type="match status" value="2"/>
</dbReference>
<dbReference type="RefSeq" id="XP_022663923.1">
    <property type="nucleotide sequence ID" value="XM_022808188.1"/>
</dbReference>
<proteinExistence type="inferred from homology"/>
<dbReference type="InterPro" id="IPR001611">
    <property type="entry name" value="Leu-rich_rpt"/>
</dbReference>
<dbReference type="Proteomes" id="UP000594260">
    <property type="component" value="Unplaced"/>
</dbReference>
<dbReference type="PANTHER" id="PTHR15454:SF69">
    <property type="entry name" value="SERINE_THREONINE-PROTEIN KINASE 11-INTERACTING PROTEIN"/>
    <property type="match status" value="1"/>
</dbReference>
<feature type="compositionally biased region" description="Low complexity" evidence="7">
    <location>
        <begin position="374"/>
        <end position="387"/>
    </location>
</feature>
<evidence type="ECO:0000256" key="5">
    <source>
        <dbReference type="ARBA" id="ARBA00022614"/>
    </source>
</evidence>
<comment type="subcellular location">
    <subcellularLocation>
        <location evidence="1">Cytoplasm</location>
    </subcellularLocation>
</comment>
<comment type="similarity">
    <text evidence="2">Belongs to the STK11IP family.</text>
</comment>
<dbReference type="GeneID" id="111251536"/>
<protein>
    <recommendedName>
        <fullName evidence="3">Serine/threonine-protein kinase 11-interacting protein</fullName>
    </recommendedName>
</protein>
<keyword evidence="11" id="KW-1185">Reference proteome</keyword>
<evidence type="ECO:0000259" key="8">
    <source>
        <dbReference type="Pfam" id="PF15904"/>
    </source>
</evidence>
<dbReference type="GO" id="GO:0005737">
    <property type="term" value="C:cytoplasm"/>
    <property type="evidence" value="ECO:0007669"/>
    <property type="project" value="UniProtKB-SubCell"/>
</dbReference>
<dbReference type="Pfam" id="PF23142">
    <property type="entry name" value="PH_PLEKHM2"/>
    <property type="match status" value="1"/>
</dbReference>
<evidence type="ECO:0000256" key="7">
    <source>
        <dbReference type="SAM" id="MobiDB-lite"/>
    </source>
</evidence>
<dbReference type="InterPro" id="IPR057288">
    <property type="entry name" value="PH_PLEKHM2"/>
</dbReference>
<dbReference type="Gene3D" id="3.80.10.10">
    <property type="entry name" value="Ribonuclease Inhibitor"/>
    <property type="match status" value="2"/>
</dbReference>
<dbReference type="InterPro" id="IPR003591">
    <property type="entry name" value="Leu-rich_rpt_typical-subtyp"/>
</dbReference>
<dbReference type="SUPFAM" id="SSF52075">
    <property type="entry name" value="Outer arm dynein light chain 1"/>
    <property type="match status" value="1"/>
</dbReference>
<dbReference type="InterPro" id="IPR032675">
    <property type="entry name" value="LRR_dom_sf"/>
</dbReference>
<sequence>MMKHNSFHKLADFLRSYGDSLFNSNGSSIECKLCLTTRALVELSKHLSMVLQNEHFESNSFSVLGCDANSLYMRDLLFIHDIFQKVTKLKLVTSSTTVESEMSLSRFGALRQLDLQRVPPHLFVPMCPTQAGQLEVLEAHRCLTEAKAVLKLSGGAPWSRLETLRLSHNMLISFGLEHQTITETDVDRDKKNEHSLHMSHLLPNLRNLDLSHNQLRELDLCGLEYLSCVDLSFNFISRIPQLHCRSSLLHLAHLCLRNNLLEDLWGLEALTALRVLDLGHNMMSEFSVLQPLANLLQLDRLALEGNPFALHVDYRKKVAAHIAKTVILDGQYEVYSERTLILSTLEPIHIYPVGRGRTEAVDQHIYVGETENCPSLSGAHPSSSASSVKTGKTRQSIIENPAECDTESQERLSLMSNSQNVSNLKQVVQEHCRENGHAWLLTAAHVLQLPMAQSTPLPPLSSSQDTNITSEVNGRQKELGCGRKESHQSDDCLIVTGEDVPSSIDLASLNDNKEQALLGQPRGASPNASLCAAVLMTTSQVESIDETSVRATPELEDDALGASAFGHSESDKEESPAIGVIDAEPPEINDEDIEALADTTSDGTFLSAAATPTGDAAGFNVLNNTLEEPGSAIKQTDPSPRNRSITSLDDSDRLEEDGKVWARLRELRRNNLEYDAEHSMPAEEKVYLELQVFTKEENFRAAFRAYIVLTHDWALEGFVILSEHRMYVSKPRVSTSECGVLWSVPLCRLRRTTVQLGAQTLVIEVDKNTAEWGPCGGPGAAPDWLLLYIGDTGWCAQLSQLINLYMPEKARTLRSEVGSGDLLASLHLESESLRAYSQGYWRILDDGGATPPEKSHVCIAVASQDVVVVRERHVEPEKVKFTEVCTQSIIALTSLALEESDPRIANVTFALDETGTREQVWYFETASVASMFVFIESLRQPWQEVFDIELPLSYIQ</sequence>
<organism evidence="10 11">
    <name type="scientific">Varroa destructor</name>
    <name type="common">Honeybee mite</name>
    <dbReference type="NCBI Taxonomy" id="109461"/>
    <lineage>
        <taxon>Eukaryota</taxon>
        <taxon>Metazoa</taxon>
        <taxon>Ecdysozoa</taxon>
        <taxon>Arthropoda</taxon>
        <taxon>Chelicerata</taxon>
        <taxon>Arachnida</taxon>
        <taxon>Acari</taxon>
        <taxon>Parasitiformes</taxon>
        <taxon>Mesostigmata</taxon>
        <taxon>Gamasina</taxon>
        <taxon>Dermanyssoidea</taxon>
        <taxon>Varroidae</taxon>
        <taxon>Varroa</taxon>
    </lineage>
</organism>
<evidence type="ECO:0000313" key="10">
    <source>
        <dbReference type="EnsemblMetazoa" id="XP_022663923"/>
    </source>
</evidence>
<feature type="domain" description="PLEKHM2 PH" evidence="9">
    <location>
        <begin position="682"/>
        <end position="770"/>
    </location>
</feature>
<dbReference type="KEGG" id="vde:111251536"/>
<dbReference type="PROSITE" id="PS51450">
    <property type="entry name" value="LRR"/>
    <property type="match status" value="3"/>
</dbReference>
<dbReference type="InParanoid" id="A0A7M7MBE2"/>
<dbReference type="PANTHER" id="PTHR15454">
    <property type="entry name" value="NISCHARIN RELATED"/>
    <property type="match status" value="1"/>
</dbReference>
<feature type="domain" description="LKB1 serine/threonine kinase interacting protein 1 N-terminal" evidence="8">
    <location>
        <begin position="6"/>
        <end position="92"/>
    </location>
</feature>
<dbReference type="EnsemblMetazoa" id="XM_022808188">
    <property type="protein sequence ID" value="XP_022663923"/>
    <property type="gene ID" value="LOC111251536"/>
</dbReference>
<evidence type="ECO:0000256" key="6">
    <source>
        <dbReference type="ARBA" id="ARBA00022737"/>
    </source>
</evidence>
<keyword evidence="4" id="KW-0963">Cytoplasm</keyword>
<evidence type="ECO:0000313" key="11">
    <source>
        <dbReference type="Proteomes" id="UP000594260"/>
    </source>
</evidence>
<keyword evidence="5" id="KW-0433">Leucine-rich repeat</keyword>
<dbReference type="EnsemblMetazoa" id="XM_022808189">
    <property type="protein sequence ID" value="XP_022663924"/>
    <property type="gene ID" value="LOC111251536"/>
</dbReference>
<dbReference type="RefSeq" id="XP_022663924.1">
    <property type="nucleotide sequence ID" value="XM_022808189.1"/>
</dbReference>
<dbReference type="OrthoDB" id="7451790at2759"/>
<evidence type="ECO:0000256" key="2">
    <source>
        <dbReference type="ARBA" id="ARBA00008771"/>
    </source>
</evidence>
<evidence type="ECO:0000256" key="4">
    <source>
        <dbReference type="ARBA" id="ARBA00022490"/>
    </source>
</evidence>
<evidence type="ECO:0000259" key="9">
    <source>
        <dbReference type="Pfam" id="PF23142"/>
    </source>
</evidence>
<dbReference type="InterPro" id="IPR031782">
    <property type="entry name" value="LIP1_N"/>
</dbReference>
<feature type="compositionally biased region" description="Polar residues" evidence="7">
    <location>
        <begin position="633"/>
        <end position="648"/>
    </location>
</feature>
<evidence type="ECO:0000256" key="3">
    <source>
        <dbReference type="ARBA" id="ARBA00020683"/>
    </source>
</evidence>
<name>A0A7M7MBE2_VARDE</name>